<keyword evidence="6 11" id="KW-0067">ATP-binding</keyword>
<protein>
    <recommendedName>
        <fullName evidence="2 10">Glutamine--tRNA ligase</fullName>
        <ecNumber evidence="2 10">6.1.1.18</ecNumber>
    </recommendedName>
</protein>
<evidence type="ECO:0000256" key="1">
    <source>
        <dbReference type="ARBA" id="ARBA00005594"/>
    </source>
</evidence>
<evidence type="ECO:0000256" key="5">
    <source>
        <dbReference type="ARBA" id="ARBA00022741"/>
    </source>
</evidence>
<dbReference type="Gene3D" id="3.40.50.620">
    <property type="entry name" value="HUPs"/>
    <property type="match status" value="1"/>
</dbReference>
<dbReference type="PRINTS" id="PR00987">
    <property type="entry name" value="TRNASYNTHGLU"/>
</dbReference>
<dbReference type="InterPro" id="IPR014729">
    <property type="entry name" value="Rossmann-like_a/b/a_fold"/>
</dbReference>
<comment type="similarity">
    <text evidence="1 11">Belongs to the class-I aminoacyl-tRNA synthetase family.</text>
</comment>
<evidence type="ECO:0000313" key="16">
    <source>
        <dbReference type="Proteomes" id="UP000257017"/>
    </source>
</evidence>
<dbReference type="Gene3D" id="1.10.1160.10">
    <property type="entry name" value="Glutamyl-trna Synthetase, Domain 2"/>
    <property type="match status" value="1"/>
</dbReference>
<dbReference type="InterPro" id="IPR011035">
    <property type="entry name" value="Ribosomal_bL25/Gln-tRNA_synth"/>
</dbReference>
<dbReference type="Gene3D" id="3.90.800.10">
    <property type="entry name" value="Glutamyl-tRNA Synthetase, Domain 3"/>
    <property type="match status" value="1"/>
</dbReference>
<dbReference type="GO" id="GO:0006425">
    <property type="term" value="P:glutaminyl-tRNA aminoacylation"/>
    <property type="evidence" value="ECO:0007669"/>
    <property type="project" value="UniProtKB-UniRule"/>
</dbReference>
<gene>
    <name evidence="15" type="ORF">C9I73_072</name>
</gene>
<dbReference type="FunFam" id="1.10.1160.10:FF:000001">
    <property type="entry name" value="Glutamine--tRNA ligase"/>
    <property type="match status" value="1"/>
</dbReference>
<keyword evidence="4 11" id="KW-0436">Ligase</keyword>
<dbReference type="RefSeq" id="WP_158380328.1">
    <property type="nucleotide sequence ID" value="NZ_CP028359.1"/>
</dbReference>
<evidence type="ECO:0000259" key="13">
    <source>
        <dbReference type="Pfam" id="PF03950"/>
    </source>
</evidence>
<evidence type="ECO:0000256" key="6">
    <source>
        <dbReference type="ARBA" id="ARBA00022840"/>
    </source>
</evidence>
<feature type="domain" description="Glutamyl/glutaminyl-tRNA synthetase class Ib anti-codon binding" evidence="13">
    <location>
        <begin position="340"/>
        <end position="425"/>
    </location>
</feature>
<dbReference type="FunFam" id="3.90.800.10:FF:000001">
    <property type="entry name" value="Glutamine--tRNA ligase"/>
    <property type="match status" value="1"/>
</dbReference>
<keyword evidence="8 11" id="KW-0030">Aminoacyl-tRNA synthetase</keyword>
<proteinExistence type="inferred from homology"/>
<organism evidence="15 16">
    <name type="scientific">Candidatus Karelsulcia muelleri</name>
    <dbReference type="NCBI Taxonomy" id="336810"/>
    <lineage>
        <taxon>Bacteria</taxon>
        <taxon>Pseudomonadati</taxon>
        <taxon>Bacteroidota</taxon>
        <taxon>Flavobacteriia</taxon>
        <taxon>Flavobacteriales</taxon>
        <taxon>Candidatus Karelsulcia</taxon>
    </lineage>
</organism>
<dbReference type="InterPro" id="IPR000924">
    <property type="entry name" value="Glu/Gln-tRNA-synth"/>
</dbReference>
<dbReference type="GO" id="GO:0005524">
    <property type="term" value="F:ATP binding"/>
    <property type="evidence" value="ECO:0007669"/>
    <property type="project" value="UniProtKB-KW"/>
</dbReference>
<dbReference type="InterPro" id="IPR049437">
    <property type="entry name" value="tRNA-synt_1c_C2"/>
</dbReference>
<evidence type="ECO:0000256" key="9">
    <source>
        <dbReference type="ARBA" id="ARBA00048270"/>
    </source>
</evidence>
<reference evidence="15 16" key="1">
    <citation type="submission" date="2018-03" db="EMBL/GenBank/DDBJ databases">
        <title>A parallel universe: an anciently diverged bacterial symbiosis in a Hawaiian planthopper (Hemiptera: Cixiidae) reveals rearranged nutritional responsibilities.</title>
        <authorList>
            <person name="Bennett G."/>
            <person name="Mao M."/>
        </authorList>
    </citation>
    <scope>NUCLEOTIDE SEQUENCE [LARGE SCALE GENOMIC DNA]</scope>
    <source>
        <strain evidence="15 16">OLIH</strain>
    </source>
</reference>
<evidence type="ECO:0000256" key="11">
    <source>
        <dbReference type="RuleBase" id="RU363037"/>
    </source>
</evidence>
<dbReference type="InterPro" id="IPR004514">
    <property type="entry name" value="Gln-tRNA-synth"/>
</dbReference>
<dbReference type="Pfam" id="PF03950">
    <property type="entry name" value="tRNA-synt_1c_C"/>
    <property type="match status" value="1"/>
</dbReference>
<dbReference type="GO" id="GO:0005829">
    <property type="term" value="C:cytosol"/>
    <property type="evidence" value="ECO:0007669"/>
    <property type="project" value="TreeGrafter"/>
</dbReference>
<dbReference type="EMBL" id="CP028359">
    <property type="protein sequence ID" value="AXN02612.1"/>
    <property type="molecule type" value="Genomic_DNA"/>
</dbReference>
<comment type="catalytic activity">
    <reaction evidence="9">
        <text>tRNA(Gln) + L-glutamine + ATP = L-glutaminyl-tRNA(Gln) + AMP + diphosphate</text>
        <dbReference type="Rhea" id="RHEA:20121"/>
        <dbReference type="Rhea" id="RHEA-COMP:9662"/>
        <dbReference type="Rhea" id="RHEA-COMP:9681"/>
        <dbReference type="ChEBI" id="CHEBI:30616"/>
        <dbReference type="ChEBI" id="CHEBI:33019"/>
        <dbReference type="ChEBI" id="CHEBI:58359"/>
        <dbReference type="ChEBI" id="CHEBI:78442"/>
        <dbReference type="ChEBI" id="CHEBI:78521"/>
        <dbReference type="ChEBI" id="CHEBI:456215"/>
        <dbReference type="EC" id="6.1.1.18"/>
    </reaction>
</comment>
<evidence type="ECO:0000256" key="7">
    <source>
        <dbReference type="ARBA" id="ARBA00022917"/>
    </source>
</evidence>
<evidence type="ECO:0000259" key="14">
    <source>
        <dbReference type="Pfam" id="PF20974"/>
    </source>
</evidence>
<dbReference type="InterPro" id="IPR020058">
    <property type="entry name" value="Glu/Gln-tRNA-synth_Ib_cat-dom"/>
</dbReference>
<dbReference type="Pfam" id="PF00749">
    <property type="entry name" value="tRNA-synt_1c"/>
    <property type="match status" value="1"/>
</dbReference>
<dbReference type="InterPro" id="IPR020059">
    <property type="entry name" value="Glu/Gln-tRNA-synth_Ib_codon-bd"/>
</dbReference>
<dbReference type="PANTHER" id="PTHR43097:SF5">
    <property type="entry name" value="GLUTAMATE--TRNA LIGASE"/>
    <property type="match status" value="1"/>
</dbReference>
<feature type="domain" description="tRNA synthetases class I (E and Q) anti-codon binding" evidence="14">
    <location>
        <begin position="435"/>
        <end position="507"/>
    </location>
</feature>
<evidence type="ECO:0000256" key="10">
    <source>
        <dbReference type="NCBIfam" id="TIGR00440"/>
    </source>
</evidence>
<dbReference type="FunFam" id="3.40.50.620:FF:000037">
    <property type="entry name" value="Glutamine--tRNA ligase cytoplasmic"/>
    <property type="match status" value="1"/>
</dbReference>
<evidence type="ECO:0000256" key="4">
    <source>
        <dbReference type="ARBA" id="ARBA00022598"/>
    </source>
</evidence>
<keyword evidence="7 11" id="KW-0648">Protein biosynthesis</keyword>
<sequence length="533" mass="63586">MSKTNFLEKIIDKDIKNGLPKKNLSFRFPPEPNGFLHLGHVKSIYLNYSLARKYKCPFILRFDDTNPINEETKFIKAIKKDINWLGFKWCKETYASDYFVELYKLAKKLILQGKAFVDSQTKKKIKEQRRSSYEDGIESPYRKRSIYDNLELFKKMKNGCFKEGECVLRAKIDMNSPNINLRDPIMYRIIKKKHYKTGKKWFIYPTYDWAHGQNDYLEKISHSLCTLEFQHNKPLYNWFLSKIKSYGHILPKQYEFSRLNLNYSIMSKTKMKVLIEKQIVDNWDDPRLPTISGLRRRGFTPDAICNFIKEIGISKRENNIDIYLLEFYLKKNLAKIAEQVMVVFNPLTLKIENLNETKWLRFKDRNIPFSKEIYIESKDFIENKKDKFWRLSIGQKVRLKSAFTIKAKSIIKKKNGSIKYILCKIYKDKSKYKATLHWVAKKYSLPIKINLYGKLFNIKCPEKIKNFTDYINKKSRIQVNAFAEQFLRNANSKTKYQFLRNGYFCLDNKSTNKNNSKLVFNKIISFKQKRFNI</sequence>
<dbReference type="EC" id="6.1.1.18" evidence="2 10"/>
<dbReference type="GO" id="GO:0004819">
    <property type="term" value="F:glutamine-tRNA ligase activity"/>
    <property type="evidence" value="ECO:0007669"/>
    <property type="project" value="UniProtKB-UniRule"/>
</dbReference>
<feature type="domain" description="Glutamyl/glutaminyl-tRNA synthetase class Ib catalytic" evidence="12">
    <location>
        <begin position="26"/>
        <end position="333"/>
    </location>
</feature>
<dbReference type="NCBIfam" id="TIGR00440">
    <property type="entry name" value="glnS"/>
    <property type="match status" value="1"/>
</dbReference>
<evidence type="ECO:0000259" key="12">
    <source>
        <dbReference type="Pfam" id="PF00749"/>
    </source>
</evidence>
<name>A0A346E0V7_9FLAO</name>
<dbReference type="InterPro" id="IPR020061">
    <property type="entry name" value="Glu_tRNA_lig_a-bdl"/>
</dbReference>
<accession>A0A346E0V7</accession>
<dbReference type="InterPro" id="IPR050132">
    <property type="entry name" value="Gln/Glu-tRNA_Ligase"/>
</dbReference>
<dbReference type="Gene3D" id="2.40.240.10">
    <property type="entry name" value="Ribosomal Protein L25, Chain P"/>
    <property type="match status" value="2"/>
</dbReference>
<dbReference type="InterPro" id="IPR001412">
    <property type="entry name" value="aa-tRNA-synth_I_CS"/>
</dbReference>
<dbReference type="InterPro" id="IPR020056">
    <property type="entry name" value="Rbsml_bL25/Gln-tRNA_synth_N"/>
</dbReference>
<evidence type="ECO:0000313" key="15">
    <source>
        <dbReference type="EMBL" id="AXN02612.1"/>
    </source>
</evidence>
<evidence type="ECO:0000256" key="8">
    <source>
        <dbReference type="ARBA" id="ARBA00023146"/>
    </source>
</evidence>
<dbReference type="OrthoDB" id="9801560at2"/>
<keyword evidence="5 11" id="KW-0547">Nucleotide-binding</keyword>
<dbReference type="SUPFAM" id="SSF50715">
    <property type="entry name" value="Ribosomal protein L25-like"/>
    <property type="match status" value="1"/>
</dbReference>
<evidence type="ECO:0000256" key="2">
    <source>
        <dbReference type="ARBA" id="ARBA00012836"/>
    </source>
</evidence>
<dbReference type="SUPFAM" id="SSF52374">
    <property type="entry name" value="Nucleotidylyl transferase"/>
    <property type="match status" value="1"/>
</dbReference>
<dbReference type="PANTHER" id="PTHR43097">
    <property type="entry name" value="GLUTAMINE-TRNA LIGASE"/>
    <property type="match status" value="1"/>
</dbReference>
<evidence type="ECO:0000256" key="3">
    <source>
        <dbReference type="ARBA" id="ARBA00022490"/>
    </source>
</evidence>
<dbReference type="Pfam" id="PF20974">
    <property type="entry name" value="tRNA-synt_1c_C2"/>
    <property type="match status" value="1"/>
</dbReference>
<dbReference type="AlphaFoldDB" id="A0A346E0V7"/>
<dbReference type="PROSITE" id="PS00178">
    <property type="entry name" value="AA_TRNA_LIGASE_I"/>
    <property type="match status" value="1"/>
</dbReference>
<dbReference type="Proteomes" id="UP000257017">
    <property type="component" value="Chromosome"/>
</dbReference>
<keyword evidence="3" id="KW-0963">Cytoplasm</keyword>